<evidence type="ECO:0000313" key="6">
    <source>
        <dbReference type="Proteomes" id="UP001487296"/>
    </source>
</evidence>
<evidence type="ECO:0000256" key="2">
    <source>
        <dbReference type="SAM" id="MobiDB-lite"/>
    </source>
</evidence>
<keyword evidence="6" id="KW-1185">Reference proteome</keyword>
<dbReference type="InterPro" id="IPR014464">
    <property type="entry name" value="CvfB_fam"/>
</dbReference>
<feature type="region of interest" description="Disordered" evidence="2">
    <location>
        <begin position="304"/>
        <end position="326"/>
    </location>
</feature>
<organism evidence="5 6">
    <name type="scientific">Hallella faecis</name>
    <dbReference type="NCBI Taxonomy" id="2841596"/>
    <lineage>
        <taxon>Bacteria</taxon>
        <taxon>Pseudomonadati</taxon>
        <taxon>Bacteroidota</taxon>
        <taxon>Bacteroidia</taxon>
        <taxon>Bacteroidales</taxon>
        <taxon>Prevotellaceae</taxon>
        <taxon>Hallella</taxon>
    </lineage>
</organism>
<feature type="domain" description="Conserved virulence factor B-like winged helix" evidence="4">
    <location>
        <begin position="249"/>
        <end position="305"/>
    </location>
</feature>
<comment type="caution">
    <text evidence="5">The sequence shown here is derived from an EMBL/GenBank/DDBJ whole genome shotgun (WGS) entry which is preliminary data.</text>
</comment>
<dbReference type="InterPro" id="IPR012340">
    <property type="entry name" value="NA-bd_OB-fold"/>
</dbReference>
<evidence type="ECO:0000259" key="4">
    <source>
        <dbReference type="Pfam" id="PF17783"/>
    </source>
</evidence>
<dbReference type="PIRSF" id="PIRSF012524">
    <property type="entry name" value="YitL_S1"/>
    <property type="match status" value="1"/>
</dbReference>
<evidence type="ECO:0000259" key="3">
    <source>
        <dbReference type="Pfam" id="PF13509"/>
    </source>
</evidence>
<protein>
    <submittedName>
        <fullName evidence="5">S1-like domain-containing RNA-binding protein</fullName>
    </submittedName>
</protein>
<proteinExistence type="inferred from homology"/>
<dbReference type="InterPro" id="IPR039566">
    <property type="entry name" value="CvfB_S1_st"/>
</dbReference>
<evidence type="ECO:0000256" key="1">
    <source>
        <dbReference type="PIRNR" id="PIRNR012524"/>
    </source>
</evidence>
<dbReference type="RefSeq" id="WP_215759763.1">
    <property type="nucleotide sequence ID" value="NZ_JAHKBE010000019.1"/>
</dbReference>
<accession>A0ABV1FQM1</accession>
<sequence length="326" mass="36957">MNTIKIGDYNTLKMTRLAERPNPHAYGGKETFGIFLDGGAEGDILMPAKYVPQGVREGDDVTCFVYLDQDERLIATTEQPLAKVGDFAYLKCTWVNKYGAFLDWGLMKDVFCPFHEQKRHMEIGEYYIVHIHVDEESYRIVASAKVDKYLSQPKAEDFPTATQQGEGEHSKGVASAQPLPLLVWQKTDLGFKVIVDNQYGGLVYKDQIFQPIHTGDRLTGYLLSLRPDGKMDISLQLTGHRQTMDFSNTLLQWLKEHDGHCPLCDNSAPEDIKQMFQVSKKVFKRAVGDLYKKRLITLGDNGLTLVASEPSNPQQDPQRPTPYKHR</sequence>
<dbReference type="Gene3D" id="2.40.50.140">
    <property type="entry name" value="Nucleic acid-binding proteins"/>
    <property type="match status" value="2"/>
</dbReference>
<feature type="domain" description="Conserved virulence factor B first S1" evidence="3">
    <location>
        <begin position="29"/>
        <end position="77"/>
    </location>
</feature>
<comment type="similarity">
    <text evidence="1">Belongs to the CvfB family.</text>
</comment>
<dbReference type="PANTHER" id="PTHR37296">
    <property type="entry name" value="CONSERVED VIRULENCE FACTOR B"/>
    <property type="match status" value="1"/>
</dbReference>
<dbReference type="EMBL" id="JBBNFP010000019">
    <property type="protein sequence ID" value="MEQ2486678.1"/>
    <property type="molecule type" value="Genomic_DNA"/>
</dbReference>
<dbReference type="Pfam" id="PF13509">
    <property type="entry name" value="S1_2"/>
    <property type="match status" value="1"/>
</dbReference>
<dbReference type="Proteomes" id="UP001487296">
    <property type="component" value="Unassembled WGS sequence"/>
</dbReference>
<name>A0ABV1FQM1_9BACT</name>
<dbReference type="InterPro" id="IPR036388">
    <property type="entry name" value="WH-like_DNA-bd_sf"/>
</dbReference>
<dbReference type="Pfam" id="PF17783">
    <property type="entry name" value="WHD_CvfB"/>
    <property type="match status" value="1"/>
</dbReference>
<reference evidence="5 6" key="1">
    <citation type="submission" date="2024-04" db="EMBL/GenBank/DDBJ databases">
        <title>Human intestinal bacterial collection.</title>
        <authorList>
            <person name="Pauvert C."/>
            <person name="Hitch T.C.A."/>
            <person name="Clavel T."/>
        </authorList>
    </citation>
    <scope>NUCLEOTIDE SEQUENCE [LARGE SCALE GENOMIC DNA]</scope>
    <source>
        <strain evidence="5 6">CLA-AA-H145</strain>
    </source>
</reference>
<dbReference type="Gene3D" id="1.10.10.10">
    <property type="entry name" value="Winged helix-like DNA-binding domain superfamily/Winged helix DNA-binding domain"/>
    <property type="match status" value="1"/>
</dbReference>
<dbReference type="PANTHER" id="PTHR37296:SF1">
    <property type="entry name" value="CONSERVED VIRULENCE FACTOR B"/>
    <property type="match status" value="1"/>
</dbReference>
<feature type="compositionally biased region" description="Polar residues" evidence="2">
    <location>
        <begin position="309"/>
        <end position="318"/>
    </location>
</feature>
<gene>
    <name evidence="5" type="ORF">AAAT34_06375</name>
</gene>
<evidence type="ECO:0000313" key="5">
    <source>
        <dbReference type="EMBL" id="MEQ2486678.1"/>
    </source>
</evidence>
<dbReference type="InterPro" id="IPR040764">
    <property type="entry name" value="CvfB_WH"/>
</dbReference>